<dbReference type="AlphaFoldDB" id="A0AAD7L2Y6"/>
<feature type="repeat" description="PPR" evidence="3">
    <location>
        <begin position="255"/>
        <end position="289"/>
    </location>
</feature>
<dbReference type="GO" id="GO:0003723">
    <property type="term" value="F:RNA binding"/>
    <property type="evidence" value="ECO:0007669"/>
    <property type="project" value="InterPro"/>
</dbReference>
<dbReference type="Pfam" id="PF01535">
    <property type="entry name" value="PPR"/>
    <property type="match status" value="3"/>
</dbReference>
<evidence type="ECO:0000256" key="2">
    <source>
        <dbReference type="ARBA" id="ARBA00022737"/>
    </source>
</evidence>
<evidence type="ECO:0000313" key="5">
    <source>
        <dbReference type="EMBL" id="KAJ7949570.1"/>
    </source>
</evidence>
<evidence type="ECO:0000313" key="6">
    <source>
        <dbReference type="Proteomes" id="UP001163823"/>
    </source>
</evidence>
<gene>
    <name evidence="5" type="ORF">O6P43_029892</name>
</gene>
<dbReference type="GO" id="GO:0099402">
    <property type="term" value="P:plant organ development"/>
    <property type="evidence" value="ECO:0007669"/>
    <property type="project" value="UniProtKB-ARBA"/>
</dbReference>
<dbReference type="InterPro" id="IPR011990">
    <property type="entry name" value="TPR-like_helical_dom_sf"/>
</dbReference>
<dbReference type="Pfam" id="PF14432">
    <property type="entry name" value="DYW_deaminase"/>
    <property type="match status" value="1"/>
</dbReference>
<reference evidence="5" key="1">
    <citation type="journal article" date="2023" name="Science">
        <title>Elucidation of the pathway for biosynthesis of saponin adjuvants from the soapbark tree.</title>
        <authorList>
            <person name="Reed J."/>
            <person name="Orme A."/>
            <person name="El-Demerdash A."/>
            <person name="Owen C."/>
            <person name="Martin L.B.B."/>
            <person name="Misra R.C."/>
            <person name="Kikuchi S."/>
            <person name="Rejzek M."/>
            <person name="Martin A.C."/>
            <person name="Harkess A."/>
            <person name="Leebens-Mack J."/>
            <person name="Louveau T."/>
            <person name="Stephenson M.J."/>
            <person name="Osbourn A."/>
        </authorList>
    </citation>
    <scope>NUCLEOTIDE SEQUENCE</scope>
    <source>
        <strain evidence="5">S10</strain>
    </source>
</reference>
<dbReference type="InterPro" id="IPR002885">
    <property type="entry name" value="PPR_rpt"/>
</dbReference>
<dbReference type="InterPro" id="IPR032867">
    <property type="entry name" value="DYW_dom"/>
</dbReference>
<dbReference type="GO" id="GO:0009451">
    <property type="term" value="P:RNA modification"/>
    <property type="evidence" value="ECO:0007669"/>
    <property type="project" value="InterPro"/>
</dbReference>
<dbReference type="Gene3D" id="1.25.40.10">
    <property type="entry name" value="Tetratricopeptide repeat domain"/>
    <property type="match status" value="4"/>
</dbReference>
<keyword evidence="2" id="KW-0677">Repeat</keyword>
<dbReference type="KEGG" id="qsa:O6P43_029892"/>
<protein>
    <submittedName>
        <fullName evidence="5">Pentatricopeptide repeat</fullName>
    </submittedName>
</protein>
<comment type="caution">
    <text evidence="5">The sequence shown here is derived from an EMBL/GenBank/DDBJ whole genome shotgun (WGS) entry which is preliminary data.</text>
</comment>
<dbReference type="Proteomes" id="UP001163823">
    <property type="component" value="Chromosome 12"/>
</dbReference>
<proteinExistence type="inferred from homology"/>
<accession>A0AAD7L2Y6</accession>
<dbReference type="PANTHER" id="PTHR47926">
    <property type="entry name" value="PENTATRICOPEPTIDE REPEAT-CONTAINING PROTEIN"/>
    <property type="match status" value="1"/>
</dbReference>
<dbReference type="FunFam" id="1.25.40.10:FF:000158">
    <property type="entry name" value="pentatricopeptide repeat-containing protein At2g33680"/>
    <property type="match status" value="1"/>
</dbReference>
<sequence>MEVLPPTSIQHSFISKKAIRTIQPRQLRNLQCSIATKPKLVAHKTFDEIPLRNTFAWNNLIQSHLSNGDISRVISIYENMLVRGVRPDRHTLPRIVTASRLWGDLFVGRQLHGQAMKLGFSSDQYVVTALIEMYGRLDRVDSAKFLVEKSPHANPVSWTLLSRLYILAGKPNLALDMFLRMVELKSEIDSVALVTATSACGLLKSLQKGRNVHEIARKCGLECDVVVGNSLLKMYIDFDNIAEARAIFDGMPSKDVISWTALIHAYVKNGFFNEGLKLFRGMNLEGLKPDSLSISSILPACARMAEHKHGREIHGYLLRNSIESNLKIQNALMDMYVKSGDIESTSKIFSRMKEKDIISWTVMIFGLSLHGQGELGVELFHQLEKNSNIGIDQTTYAAVLHACSTARMVEQGKFYFKCIREPKVPQYALMVALLARQGLFDEAMSFIEEAKIKRHPEVLRKLLDGFRIHGQSKLGKRVTEQLCDLEPLNAENYVLLSNWYAESAKSHMVDKLRGTIRDMGLKTRKAYTWIVLRNKVHVFGTGDVSHPRSGRIYFELECLLEKMRSEGCTPGSDFSLHDVDEERECIQIGHSEMLALSFGLISTQAGATICLTKNLRVCRSCHDFAKFISKIERREITLKDPNIFHHFKDGLCSCENFW</sequence>
<dbReference type="InterPro" id="IPR046848">
    <property type="entry name" value="E_motif"/>
</dbReference>
<dbReference type="FunFam" id="1.25.40.10:FF:000344">
    <property type="entry name" value="Pentatricopeptide repeat-containing protein"/>
    <property type="match status" value="1"/>
</dbReference>
<dbReference type="NCBIfam" id="TIGR00756">
    <property type="entry name" value="PPR"/>
    <property type="match status" value="3"/>
</dbReference>
<keyword evidence="6" id="KW-1185">Reference proteome</keyword>
<dbReference type="Pfam" id="PF20431">
    <property type="entry name" value="E_motif"/>
    <property type="match status" value="1"/>
</dbReference>
<evidence type="ECO:0000256" key="1">
    <source>
        <dbReference type="ARBA" id="ARBA00006643"/>
    </source>
</evidence>
<feature type="domain" description="DYW" evidence="4">
    <location>
        <begin position="568"/>
        <end position="658"/>
    </location>
</feature>
<dbReference type="GO" id="GO:0008270">
    <property type="term" value="F:zinc ion binding"/>
    <property type="evidence" value="ECO:0007669"/>
    <property type="project" value="InterPro"/>
</dbReference>
<organism evidence="5 6">
    <name type="scientific">Quillaja saponaria</name>
    <name type="common">Soap bark tree</name>
    <dbReference type="NCBI Taxonomy" id="32244"/>
    <lineage>
        <taxon>Eukaryota</taxon>
        <taxon>Viridiplantae</taxon>
        <taxon>Streptophyta</taxon>
        <taxon>Embryophyta</taxon>
        <taxon>Tracheophyta</taxon>
        <taxon>Spermatophyta</taxon>
        <taxon>Magnoliopsida</taxon>
        <taxon>eudicotyledons</taxon>
        <taxon>Gunneridae</taxon>
        <taxon>Pentapetalae</taxon>
        <taxon>rosids</taxon>
        <taxon>fabids</taxon>
        <taxon>Fabales</taxon>
        <taxon>Quillajaceae</taxon>
        <taxon>Quillaja</taxon>
    </lineage>
</organism>
<dbReference type="InterPro" id="IPR046960">
    <property type="entry name" value="PPR_At4g14850-like_plant"/>
</dbReference>
<dbReference type="PANTHER" id="PTHR47926:SF492">
    <property type="entry name" value="DYW DOMAIN-CONTAINING PROTEIN"/>
    <property type="match status" value="1"/>
</dbReference>
<dbReference type="Pfam" id="PF13041">
    <property type="entry name" value="PPR_2"/>
    <property type="match status" value="2"/>
</dbReference>
<feature type="repeat" description="PPR" evidence="3">
    <location>
        <begin position="53"/>
        <end position="87"/>
    </location>
</feature>
<feature type="repeat" description="PPR" evidence="3">
    <location>
        <begin position="325"/>
        <end position="359"/>
    </location>
</feature>
<evidence type="ECO:0000259" key="4">
    <source>
        <dbReference type="Pfam" id="PF14432"/>
    </source>
</evidence>
<dbReference type="EMBL" id="JARAOO010000012">
    <property type="protein sequence ID" value="KAJ7949570.1"/>
    <property type="molecule type" value="Genomic_DNA"/>
</dbReference>
<evidence type="ECO:0000256" key="3">
    <source>
        <dbReference type="PROSITE-ProRule" id="PRU00708"/>
    </source>
</evidence>
<dbReference type="PROSITE" id="PS51375">
    <property type="entry name" value="PPR"/>
    <property type="match status" value="3"/>
</dbReference>
<name>A0AAD7L2Y6_QUISA</name>
<comment type="similarity">
    <text evidence="1">Belongs to the PPR family. PCMP-H subfamily.</text>
</comment>